<proteinExistence type="predicted"/>
<dbReference type="PANTHER" id="PTHR24203:SF86">
    <property type="entry name" value="PROTEASOME 26S SUBUNIT, NON-ATPASE 10"/>
    <property type="match status" value="1"/>
</dbReference>
<keyword evidence="6" id="KW-1185">Reference proteome</keyword>
<dbReference type="Pfam" id="PF00023">
    <property type="entry name" value="Ank"/>
    <property type="match status" value="1"/>
</dbReference>
<dbReference type="OrthoDB" id="198309at2"/>
<evidence type="ECO:0000256" key="4">
    <source>
        <dbReference type="SAM" id="SignalP"/>
    </source>
</evidence>
<keyword evidence="2 3" id="KW-0040">ANK repeat</keyword>
<dbReference type="Gene3D" id="1.25.40.20">
    <property type="entry name" value="Ankyrin repeat-containing domain"/>
    <property type="match status" value="1"/>
</dbReference>
<dbReference type="AlphaFoldDB" id="A0A9X8D9Q0"/>
<evidence type="ECO:0000313" key="6">
    <source>
        <dbReference type="Proteomes" id="UP000265619"/>
    </source>
</evidence>
<dbReference type="EMBL" id="QXMN01000001">
    <property type="protein sequence ID" value="RIX85323.1"/>
    <property type="molecule type" value="Genomic_DNA"/>
</dbReference>
<dbReference type="PANTHER" id="PTHR24203">
    <property type="entry name" value="ANKYRIN REPEAT FAMILY PROTEIN"/>
    <property type="match status" value="1"/>
</dbReference>
<gene>
    <name evidence="5" type="ORF">D3H34_01975</name>
</gene>
<keyword evidence="1" id="KW-0677">Repeat</keyword>
<evidence type="ECO:0000256" key="2">
    <source>
        <dbReference type="ARBA" id="ARBA00023043"/>
    </source>
</evidence>
<dbReference type="InterPro" id="IPR036770">
    <property type="entry name" value="Ankyrin_rpt-contain_sf"/>
</dbReference>
<evidence type="ECO:0000256" key="3">
    <source>
        <dbReference type="PROSITE-ProRule" id="PRU00023"/>
    </source>
</evidence>
<protein>
    <recommendedName>
        <fullName evidence="7">Ankyrin repeat domain-containing protein</fullName>
    </recommendedName>
</protein>
<dbReference type="RefSeq" id="WP_119551712.1">
    <property type="nucleotide sequence ID" value="NZ_QXMN01000001.1"/>
</dbReference>
<dbReference type="SUPFAM" id="SSF48403">
    <property type="entry name" value="Ankyrin repeat"/>
    <property type="match status" value="1"/>
</dbReference>
<accession>A0A9X8D9Q0</accession>
<dbReference type="PROSITE" id="PS50297">
    <property type="entry name" value="ANK_REP_REGION"/>
    <property type="match status" value="2"/>
</dbReference>
<dbReference type="SMART" id="SM00248">
    <property type="entry name" value="ANK"/>
    <property type="match status" value="6"/>
</dbReference>
<dbReference type="Pfam" id="PF12796">
    <property type="entry name" value="Ank_2"/>
    <property type="match status" value="1"/>
</dbReference>
<name>A0A9X8D9Q0_9BURK</name>
<dbReference type="PRINTS" id="PR01415">
    <property type="entry name" value="ANKYRIN"/>
</dbReference>
<dbReference type="InterPro" id="IPR002110">
    <property type="entry name" value="Ankyrin_rpt"/>
</dbReference>
<evidence type="ECO:0000256" key="1">
    <source>
        <dbReference type="ARBA" id="ARBA00022737"/>
    </source>
</evidence>
<evidence type="ECO:0000313" key="5">
    <source>
        <dbReference type="EMBL" id="RIX85323.1"/>
    </source>
</evidence>
<dbReference type="PROSITE" id="PS50088">
    <property type="entry name" value="ANK_REPEAT"/>
    <property type="match status" value="2"/>
</dbReference>
<organism evidence="5 6">
    <name type="scientific">Acidovorax cavernicola</name>
    <dbReference type="NCBI Taxonomy" id="1675792"/>
    <lineage>
        <taxon>Bacteria</taxon>
        <taxon>Pseudomonadati</taxon>
        <taxon>Pseudomonadota</taxon>
        <taxon>Betaproteobacteria</taxon>
        <taxon>Burkholderiales</taxon>
        <taxon>Comamonadaceae</taxon>
        <taxon>Acidovorax</taxon>
    </lineage>
</organism>
<feature type="signal peptide" evidence="4">
    <location>
        <begin position="1"/>
        <end position="22"/>
    </location>
</feature>
<evidence type="ECO:0008006" key="7">
    <source>
        <dbReference type="Google" id="ProtNLM"/>
    </source>
</evidence>
<dbReference type="Proteomes" id="UP000265619">
    <property type="component" value="Unassembled WGS sequence"/>
</dbReference>
<feature type="repeat" description="ANK" evidence="3">
    <location>
        <begin position="153"/>
        <end position="185"/>
    </location>
</feature>
<feature type="repeat" description="ANK" evidence="3">
    <location>
        <begin position="120"/>
        <end position="152"/>
    </location>
</feature>
<sequence>MKNYFKKSIYLAVIAASFAAHAGSFEDFFRAVRGDNASGVRTLLNRGFDPNTRDEHGQTGLLLALREPSPKVVAVLMESPQLNVDLANAKDETPLMLASIKGQQDLVVQLLKRDAAVNKTGWTPLHYAASSGQLSIMKLLLENFAFIDAQSPNGTTPLMMAAMYGSNDAVKLLLAEGADTAMKNQLGMTAVDFAVKANRAESAELIKAAGDAKANAVKAVPKDGKW</sequence>
<reference evidence="5 6" key="1">
    <citation type="submission" date="2018-09" db="EMBL/GenBank/DDBJ databases">
        <title>Acidovorax cavernicola nov. sp. isolated from Gruta de las Maravillas (Aracena, Spain).</title>
        <authorList>
            <person name="Jurado V."/>
            <person name="Gutierrez-Patricio S."/>
            <person name="Gonzalez-Pimentel J.L."/>
            <person name="Miller A.Z."/>
            <person name="Laiz L."/>
            <person name="Saiz-Jimenez C."/>
        </authorList>
    </citation>
    <scope>NUCLEOTIDE SEQUENCE [LARGE SCALE GENOMIC DNA]</scope>
    <source>
        <strain evidence="5 6">1011MAR4D40.2</strain>
    </source>
</reference>
<keyword evidence="4" id="KW-0732">Signal</keyword>
<comment type="caution">
    <text evidence="5">The sequence shown here is derived from an EMBL/GenBank/DDBJ whole genome shotgun (WGS) entry which is preliminary data.</text>
</comment>
<feature type="chain" id="PRO_5040897664" description="Ankyrin repeat domain-containing protein" evidence="4">
    <location>
        <begin position="23"/>
        <end position="226"/>
    </location>
</feature>